<dbReference type="Gene3D" id="3.40.50.261">
    <property type="entry name" value="Succinyl-CoA synthetase domains"/>
    <property type="match status" value="2"/>
</dbReference>
<reference evidence="2 3" key="1">
    <citation type="submission" date="2016-07" db="EMBL/GenBank/DDBJ databases">
        <title>Draft genome sequence of Prauserella muralis DSM 45305, isolated from a mould-covered wall in an indoor environment.</title>
        <authorList>
            <person name="Ruckert C."/>
            <person name="Albersmeier A."/>
            <person name="Jiang C.-L."/>
            <person name="Jiang Y."/>
            <person name="Kalinowski J."/>
            <person name="Schneider O."/>
            <person name="Winkler A."/>
            <person name="Zotchev S.B."/>
        </authorList>
    </citation>
    <scope>NUCLEOTIDE SEQUENCE [LARGE SCALE GENOMIC DNA]</scope>
    <source>
        <strain evidence="2 3">DSM 45305</strain>
    </source>
</reference>
<organism evidence="2 3">
    <name type="scientific">Prauserella muralis</name>
    <dbReference type="NCBI Taxonomy" id="588067"/>
    <lineage>
        <taxon>Bacteria</taxon>
        <taxon>Bacillati</taxon>
        <taxon>Actinomycetota</taxon>
        <taxon>Actinomycetes</taxon>
        <taxon>Pseudonocardiales</taxon>
        <taxon>Pseudonocardiaceae</taxon>
        <taxon>Prauserella</taxon>
    </lineage>
</organism>
<dbReference type="SUPFAM" id="SSF52210">
    <property type="entry name" value="Succinyl-CoA synthetase domains"/>
    <property type="match status" value="2"/>
</dbReference>
<dbReference type="AlphaFoldDB" id="A0A2V4AQ57"/>
<protein>
    <submittedName>
        <fullName evidence="2">Uncharacterized protein</fullName>
    </submittedName>
</protein>
<name>A0A2V4AQ57_9PSEU</name>
<dbReference type="GO" id="GO:0005524">
    <property type="term" value="F:ATP binding"/>
    <property type="evidence" value="ECO:0007669"/>
    <property type="project" value="InterPro"/>
</dbReference>
<dbReference type="InterPro" id="IPR013815">
    <property type="entry name" value="ATP_grasp_subdomain_1"/>
</dbReference>
<evidence type="ECO:0000313" key="2">
    <source>
        <dbReference type="EMBL" id="PXY22846.1"/>
    </source>
</evidence>
<gene>
    <name evidence="2" type="ORF">BAY60_24000</name>
</gene>
<dbReference type="Proteomes" id="UP000249915">
    <property type="component" value="Unassembled WGS sequence"/>
</dbReference>
<dbReference type="Pfam" id="PF13607">
    <property type="entry name" value="Succ_CoA_lig"/>
    <property type="match status" value="1"/>
</dbReference>
<dbReference type="PANTHER" id="PTHR42793">
    <property type="entry name" value="COA BINDING DOMAIN CONTAINING PROTEIN"/>
    <property type="match status" value="1"/>
</dbReference>
<dbReference type="SMART" id="SM00881">
    <property type="entry name" value="CoA_binding"/>
    <property type="match status" value="1"/>
</dbReference>
<evidence type="ECO:0000256" key="1">
    <source>
        <dbReference type="SAM" id="MobiDB-lite"/>
    </source>
</evidence>
<dbReference type="EMBL" id="MASW01000005">
    <property type="protein sequence ID" value="PXY22846.1"/>
    <property type="molecule type" value="Genomic_DNA"/>
</dbReference>
<dbReference type="RefSeq" id="WP_112283456.1">
    <property type="nucleotide sequence ID" value="NZ_MASW01000005.1"/>
</dbReference>
<dbReference type="PANTHER" id="PTHR42793:SF4">
    <property type="entry name" value="BLL6376 PROTEIN"/>
    <property type="match status" value="1"/>
</dbReference>
<sequence length="690" mass="71245">MDRHQRAESLRRILAPHSIAVVGASERNFYGRTVLENLARHRYDGVVIPVNPRAATVRGLRCYPSLSEAPPADLVVVAVARDHFVDIVAEAASVGAAGLVALTSGLAETQEPQWMEAEAKARAIADEAGMALIGPNGLGVISRAHGAYAFGAPVPWEIEHGRTSIVMESGGLVCGSLAALSAYGAGLAHAASIGNGHAIGVSEWIEALADSAEVDQIGLMLEATPRWADFSAAVRAARERGKTIYALKTGKSEAGARAAATHTGALAGDYATASGLLAQLGIQQVASMGGLVTALALHERFGSPAGSNLAVFAASGGAVGIIADAAADREIELRPYAPATREAITGLAGILDPANPLDLGGQALSKPDEFATAVEHVLRDPGVGAAVYVPSLGLPSGSLPDHQRLLELVASAATRAGKPVVVTQLTYTAVTSEVVGGYRHTGNVLACPSLEHSLDGLGPWLRTHPGAREPEEHRPSAGAAGRNGPAASVVAPDEHRVKTTLATHGIPVPRAVTYAPGETPPTLPFEAVVLKGMSPGVTHKSQAGLVALGVRSVERLREAEAAMSEAAAGRGIPLPALLLEELAPPGRDVFLSISEQPTGTIVTLGDGGTDVEERGNVGFLGWPATPAEVGRFVGQRVRGVDPARRNELIRLLDQLAAAYAAEGYTMLECNPVRIHDRGVCVLDAVAIPGR</sequence>
<dbReference type="Pfam" id="PF13549">
    <property type="entry name" value="ATP-grasp_5"/>
    <property type="match status" value="1"/>
</dbReference>
<dbReference type="SUPFAM" id="SSF56059">
    <property type="entry name" value="Glutathione synthetase ATP-binding domain-like"/>
    <property type="match status" value="1"/>
</dbReference>
<dbReference type="InterPro" id="IPR016102">
    <property type="entry name" value="Succinyl-CoA_synth-like"/>
</dbReference>
<dbReference type="Gene3D" id="3.30.1490.20">
    <property type="entry name" value="ATP-grasp fold, A domain"/>
    <property type="match status" value="1"/>
</dbReference>
<evidence type="ECO:0000313" key="3">
    <source>
        <dbReference type="Proteomes" id="UP000249915"/>
    </source>
</evidence>
<feature type="region of interest" description="Disordered" evidence="1">
    <location>
        <begin position="464"/>
        <end position="487"/>
    </location>
</feature>
<accession>A0A2V4AQ57</accession>
<proteinExistence type="predicted"/>
<dbReference type="Gene3D" id="3.30.470.20">
    <property type="entry name" value="ATP-grasp fold, B domain"/>
    <property type="match status" value="1"/>
</dbReference>
<dbReference type="InterPro" id="IPR003781">
    <property type="entry name" value="CoA-bd"/>
</dbReference>
<keyword evidence="3" id="KW-1185">Reference proteome</keyword>
<comment type="caution">
    <text evidence="2">The sequence shown here is derived from an EMBL/GenBank/DDBJ whole genome shotgun (WGS) entry which is preliminary data.</text>
</comment>
<feature type="compositionally biased region" description="Basic and acidic residues" evidence="1">
    <location>
        <begin position="466"/>
        <end position="475"/>
    </location>
</feature>
<dbReference type="SUPFAM" id="SSF51735">
    <property type="entry name" value="NAD(P)-binding Rossmann-fold domains"/>
    <property type="match status" value="1"/>
</dbReference>
<dbReference type="OrthoDB" id="190266at2"/>
<dbReference type="InterPro" id="IPR036291">
    <property type="entry name" value="NAD(P)-bd_dom_sf"/>
</dbReference>
<dbReference type="InterPro" id="IPR032875">
    <property type="entry name" value="Succ_CoA_lig_flav_dom"/>
</dbReference>
<dbReference type="Pfam" id="PF13380">
    <property type="entry name" value="CoA_binding_2"/>
    <property type="match status" value="1"/>
</dbReference>
<dbReference type="Gene3D" id="3.40.50.720">
    <property type="entry name" value="NAD(P)-binding Rossmann-like Domain"/>
    <property type="match status" value="1"/>
</dbReference>